<dbReference type="RefSeq" id="WP_006914690.1">
    <property type="nucleotide sequence ID" value="NZ_AFNV02000018.1"/>
</dbReference>
<feature type="domain" description="O-antigen ligase-related" evidence="6">
    <location>
        <begin position="202"/>
        <end position="356"/>
    </location>
</feature>
<feature type="transmembrane region" description="Helical" evidence="5">
    <location>
        <begin position="374"/>
        <end position="394"/>
    </location>
</feature>
<dbReference type="PANTHER" id="PTHR37422">
    <property type="entry name" value="TEICHURONIC ACID BIOSYNTHESIS PROTEIN TUAE"/>
    <property type="match status" value="1"/>
</dbReference>
<evidence type="ECO:0000259" key="6">
    <source>
        <dbReference type="Pfam" id="PF04932"/>
    </source>
</evidence>
<comment type="subcellular location">
    <subcellularLocation>
        <location evidence="1">Membrane</location>
        <topology evidence="1">Multi-pass membrane protein</topology>
    </subcellularLocation>
</comment>
<dbReference type="OrthoDB" id="115889at2"/>
<feature type="transmembrane region" description="Helical" evidence="5">
    <location>
        <begin position="137"/>
        <end position="155"/>
    </location>
</feature>
<dbReference type="STRING" id="1033802.SSPSH_002616"/>
<reference evidence="7 8" key="1">
    <citation type="journal article" date="2011" name="J. Bacteriol.">
        <title>Genome sequence of Salinisphaera shabanensis, a gammaproteobacterium from the harsh, variable environment of the brine-seawater interface of the Shaban Deep in the Red Sea.</title>
        <authorList>
            <person name="Antunes A."/>
            <person name="Alam I."/>
            <person name="Bajic V.B."/>
            <person name="Stingl U."/>
        </authorList>
    </citation>
    <scope>NUCLEOTIDE SEQUENCE [LARGE SCALE GENOMIC DNA]</scope>
    <source>
        <strain evidence="7 8">E1L3A</strain>
    </source>
</reference>
<evidence type="ECO:0000256" key="3">
    <source>
        <dbReference type="ARBA" id="ARBA00022989"/>
    </source>
</evidence>
<protein>
    <submittedName>
        <fullName evidence="7">Exopolysaccharide production protein</fullName>
    </submittedName>
</protein>
<keyword evidence="3 5" id="KW-1133">Transmembrane helix</keyword>
<feature type="transmembrane region" description="Helical" evidence="5">
    <location>
        <begin position="79"/>
        <end position="96"/>
    </location>
</feature>
<dbReference type="GO" id="GO:0016020">
    <property type="term" value="C:membrane"/>
    <property type="evidence" value="ECO:0007669"/>
    <property type="project" value="UniProtKB-SubCell"/>
</dbReference>
<feature type="transmembrane region" description="Helical" evidence="5">
    <location>
        <begin position="200"/>
        <end position="227"/>
    </location>
</feature>
<feature type="transmembrane region" description="Helical" evidence="5">
    <location>
        <begin position="48"/>
        <end position="67"/>
    </location>
</feature>
<proteinExistence type="predicted"/>
<evidence type="ECO:0000313" key="8">
    <source>
        <dbReference type="Proteomes" id="UP000006242"/>
    </source>
</evidence>
<dbReference type="InterPro" id="IPR007016">
    <property type="entry name" value="O-antigen_ligase-rel_domated"/>
</dbReference>
<feature type="transmembrane region" description="Helical" evidence="5">
    <location>
        <begin position="12"/>
        <end position="28"/>
    </location>
</feature>
<dbReference type="eggNOG" id="COG3307">
    <property type="taxonomic scope" value="Bacteria"/>
</dbReference>
<evidence type="ECO:0000256" key="2">
    <source>
        <dbReference type="ARBA" id="ARBA00022692"/>
    </source>
</evidence>
<accession>F7QBM3</accession>
<evidence type="ECO:0000256" key="4">
    <source>
        <dbReference type="ARBA" id="ARBA00023136"/>
    </source>
</evidence>
<sequence>MALPADNDTRFSWLLIAVFWATLAFALLPDGLDWARDTTLENAQQGSLIRRLQWMSPFMICALIVWLRRGVAWRVVRHVDPFLLLFVGWAILSLGWSDYPDVTVRKLVLLIGTLLIALAFQVAAWRPARLRQHTRACLTAVVVASIVAVFVIPHIARVAGYDNAWTGITRSKNHLGMAAGLMMVLWMHGFAIGEVRALPALAWAALAALTLIMARNATALLCVVAVLPPLWLFFRPVVSLRRLFLRSMLALAAVIVSTCFVVLVTYGVPGWRDIVSPVANAVGRDVTFTGRLEIWRLVYAEVVKHPWLGTGFQAFWLGAGGPAPWVTQDLYGGLWQAHNGYLDVVNELGISGLLLALGFWANTIRRGVTLLPAWRAEAAWVLAFMVFLAIANIAESSFFRPIHFMFLLSIHASLALARLRAIDPSDESQ</sequence>
<dbReference type="Proteomes" id="UP000006242">
    <property type="component" value="Unassembled WGS sequence"/>
</dbReference>
<dbReference type="EMBL" id="AFNV02000018">
    <property type="protein sequence ID" value="ERJ18520.1"/>
    <property type="molecule type" value="Genomic_DNA"/>
</dbReference>
<gene>
    <name evidence="7" type="primary">exoQ</name>
    <name evidence="7" type="ORF">SSPSH_002616</name>
</gene>
<organism evidence="7 8">
    <name type="scientific">Salinisphaera shabanensis E1L3A</name>
    <dbReference type="NCBI Taxonomy" id="1033802"/>
    <lineage>
        <taxon>Bacteria</taxon>
        <taxon>Pseudomonadati</taxon>
        <taxon>Pseudomonadota</taxon>
        <taxon>Gammaproteobacteria</taxon>
        <taxon>Salinisphaerales</taxon>
        <taxon>Salinisphaeraceae</taxon>
        <taxon>Salinisphaera</taxon>
    </lineage>
</organism>
<feature type="transmembrane region" description="Helical" evidence="5">
    <location>
        <begin position="175"/>
        <end position="193"/>
    </location>
</feature>
<evidence type="ECO:0000256" key="5">
    <source>
        <dbReference type="SAM" id="Phobius"/>
    </source>
</evidence>
<evidence type="ECO:0000256" key="1">
    <source>
        <dbReference type="ARBA" id="ARBA00004141"/>
    </source>
</evidence>
<keyword evidence="4 5" id="KW-0472">Membrane</keyword>
<reference evidence="7 8" key="2">
    <citation type="journal article" date="2013" name="PLoS ONE">
        <title>INDIGO - INtegrated Data Warehouse of MIcrobial GenOmes with Examples from the Red Sea Extremophiles.</title>
        <authorList>
            <person name="Alam I."/>
            <person name="Antunes A."/>
            <person name="Kamau A.A."/>
            <person name="Ba Alawi W."/>
            <person name="Kalkatawi M."/>
            <person name="Stingl U."/>
            <person name="Bajic V.B."/>
        </authorList>
    </citation>
    <scope>NUCLEOTIDE SEQUENCE [LARGE SCALE GENOMIC DNA]</scope>
    <source>
        <strain evidence="7 8">E1L3A</strain>
    </source>
</reference>
<dbReference type="PANTHER" id="PTHR37422:SF17">
    <property type="entry name" value="O-ANTIGEN LIGASE"/>
    <property type="match status" value="1"/>
</dbReference>
<name>F7QBM3_9GAMM</name>
<feature type="transmembrane region" description="Helical" evidence="5">
    <location>
        <begin position="108"/>
        <end position="125"/>
    </location>
</feature>
<dbReference type="Pfam" id="PF04932">
    <property type="entry name" value="Wzy_C"/>
    <property type="match status" value="1"/>
</dbReference>
<dbReference type="AlphaFoldDB" id="F7QBM3"/>
<keyword evidence="2 5" id="KW-0812">Transmembrane</keyword>
<comment type="caution">
    <text evidence="7">The sequence shown here is derived from an EMBL/GenBank/DDBJ whole genome shotgun (WGS) entry which is preliminary data.</text>
</comment>
<feature type="transmembrane region" description="Helical" evidence="5">
    <location>
        <begin position="247"/>
        <end position="268"/>
    </location>
</feature>
<evidence type="ECO:0000313" key="7">
    <source>
        <dbReference type="EMBL" id="ERJ18520.1"/>
    </source>
</evidence>
<keyword evidence="8" id="KW-1185">Reference proteome</keyword>
<dbReference type="InterPro" id="IPR051533">
    <property type="entry name" value="WaaL-like"/>
</dbReference>